<evidence type="ECO:0008006" key="4">
    <source>
        <dbReference type="Google" id="ProtNLM"/>
    </source>
</evidence>
<gene>
    <name evidence="2" type="ORF">AAK873_02665</name>
</gene>
<feature type="signal peptide" evidence="1">
    <location>
        <begin position="1"/>
        <end position="20"/>
    </location>
</feature>
<evidence type="ECO:0000256" key="1">
    <source>
        <dbReference type="SAM" id="SignalP"/>
    </source>
</evidence>
<dbReference type="EMBL" id="JBCLPP010000005">
    <property type="protein sequence ID" value="MEY8244519.1"/>
    <property type="molecule type" value="Genomic_DNA"/>
</dbReference>
<name>A0ABV4CT02_9BACT</name>
<proteinExistence type="predicted"/>
<organism evidence="2 3">
    <name type="scientific">Heminiphilus faecis</name>
    <dbReference type="NCBI Taxonomy" id="2601703"/>
    <lineage>
        <taxon>Bacteria</taxon>
        <taxon>Pseudomonadati</taxon>
        <taxon>Bacteroidota</taxon>
        <taxon>Bacteroidia</taxon>
        <taxon>Bacteroidales</taxon>
        <taxon>Muribaculaceae</taxon>
        <taxon>Heminiphilus</taxon>
    </lineage>
</organism>
<dbReference type="RefSeq" id="WP_121698385.1">
    <property type="nucleotide sequence ID" value="NZ_JBCLPP010000005.1"/>
</dbReference>
<accession>A0ABV4CT02</accession>
<feature type="chain" id="PRO_5045925467" description="DUF3244 domain-containing protein" evidence="1">
    <location>
        <begin position="21"/>
        <end position="122"/>
    </location>
</feature>
<dbReference type="Proteomes" id="UP001565200">
    <property type="component" value="Unassembled WGS sequence"/>
</dbReference>
<evidence type="ECO:0000313" key="2">
    <source>
        <dbReference type="EMBL" id="MEY8244519.1"/>
    </source>
</evidence>
<keyword evidence="1" id="KW-0732">Signal</keyword>
<comment type="caution">
    <text evidence="2">The sequence shown here is derived from an EMBL/GenBank/DDBJ whole genome shotgun (WGS) entry which is preliminary data.</text>
</comment>
<evidence type="ECO:0000313" key="3">
    <source>
        <dbReference type="Proteomes" id="UP001565200"/>
    </source>
</evidence>
<keyword evidence="3" id="KW-1185">Reference proteome</keyword>
<reference evidence="2 3" key="1">
    <citation type="submission" date="2024-03" db="EMBL/GenBank/DDBJ databases">
        <title>Mouse gut bacterial collection (mGBC) of GemPharmatech.</title>
        <authorList>
            <person name="He Y."/>
            <person name="Dong L."/>
            <person name="Wu D."/>
            <person name="Gao X."/>
            <person name="Lin Z."/>
        </authorList>
    </citation>
    <scope>NUCLEOTIDE SEQUENCE [LARGE SCALE GENOMIC DNA]</scope>
    <source>
        <strain evidence="2 3">54-13</strain>
    </source>
</reference>
<sequence>MKKILSLILVMIAFSLPSIAEETDANSSLKLLNLEVRRKNNHPSKVHRAPMRIPTEAYYDEESRTINICYNGDTDGEVYLYLNENMVGYDSEINTSFPISSSGLYRIEIITESWIAHGEIQL</sequence>
<protein>
    <recommendedName>
        <fullName evidence="4">DUF3244 domain-containing protein</fullName>
    </recommendedName>
</protein>